<dbReference type="AlphaFoldDB" id="A0A5A9NVE8"/>
<dbReference type="EMBL" id="SOYY01000014">
    <property type="protein sequence ID" value="KAA0712297.1"/>
    <property type="molecule type" value="Genomic_DNA"/>
</dbReference>
<feature type="region of interest" description="Disordered" evidence="1">
    <location>
        <begin position="153"/>
        <end position="178"/>
    </location>
</feature>
<feature type="compositionally biased region" description="Polar residues" evidence="1">
    <location>
        <begin position="162"/>
        <end position="176"/>
    </location>
</feature>
<accession>A0A5A9NVE8</accession>
<dbReference type="Proteomes" id="UP000324632">
    <property type="component" value="Chromosome 14"/>
</dbReference>
<comment type="caution">
    <text evidence="2">The sequence shown here is derived from an EMBL/GenBank/DDBJ whole genome shotgun (WGS) entry which is preliminary data.</text>
</comment>
<evidence type="ECO:0000256" key="1">
    <source>
        <dbReference type="SAM" id="MobiDB-lite"/>
    </source>
</evidence>
<proteinExistence type="predicted"/>
<dbReference type="InterPro" id="IPR040807">
    <property type="entry name" value="DUF5522"/>
</dbReference>
<keyword evidence="3" id="KW-1185">Reference proteome</keyword>
<protein>
    <submittedName>
        <fullName evidence="2">Uncharacterized protein</fullName>
    </submittedName>
</protein>
<sequence>MTPYDKKYGKGPTKTGSGTDLHLLVKSGLKPKKRSRLRYKTRKIVFSQSTEPLHLAIEICFAHIQPSSHSPWLQHRVSSGSRTRREIKHRLSPRSRIFSFDRYLARDCEYRRIPRSVAMLLICTSRLLKVRRFKLVQRAILISDDVHVEKTLGSHSARESEGSPSKKNATPPSDTLSDADRLIHKQHLDACKNREETYLDPITGYKVFTEFAHRTRGKCCGSACRHCPYGQINLKDPSKKKTFNSLFYV</sequence>
<dbReference type="PANTHER" id="PTHR21037">
    <property type="entry name" value="39S RIBOSOMAL PROTEIN L14, MITOCHONDRIAL"/>
    <property type="match status" value="1"/>
</dbReference>
<reference evidence="2 3" key="1">
    <citation type="journal article" date="2019" name="Mol. Ecol. Resour.">
        <title>Chromosome-level genome assembly of Triplophysa tibetana, a fish adapted to the harsh high-altitude environment of the Tibetan Plateau.</title>
        <authorList>
            <person name="Yang X."/>
            <person name="Liu H."/>
            <person name="Ma Z."/>
            <person name="Zou Y."/>
            <person name="Zou M."/>
            <person name="Mao Y."/>
            <person name="Li X."/>
            <person name="Wang H."/>
            <person name="Chen T."/>
            <person name="Wang W."/>
            <person name="Yang R."/>
        </authorList>
    </citation>
    <scope>NUCLEOTIDE SEQUENCE [LARGE SCALE GENOMIC DNA]</scope>
    <source>
        <strain evidence="2">TTIB1903HZAU</strain>
        <tissue evidence="2">Muscle</tissue>
    </source>
</reference>
<dbReference type="PANTHER" id="PTHR21037:SF2">
    <property type="entry name" value="SIMILAR TO NOVEL PROTEIN"/>
    <property type="match status" value="1"/>
</dbReference>
<organism evidence="2 3">
    <name type="scientific">Triplophysa tibetana</name>
    <dbReference type="NCBI Taxonomy" id="1572043"/>
    <lineage>
        <taxon>Eukaryota</taxon>
        <taxon>Metazoa</taxon>
        <taxon>Chordata</taxon>
        <taxon>Craniata</taxon>
        <taxon>Vertebrata</taxon>
        <taxon>Euteleostomi</taxon>
        <taxon>Actinopterygii</taxon>
        <taxon>Neopterygii</taxon>
        <taxon>Teleostei</taxon>
        <taxon>Ostariophysi</taxon>
        <taxon>Cypriniformes</taxon>
        <taxon>Nemacheilidae</taxon>
        <taxon>Triplophysa</taxon>
    </lineage>
</organism>
<gene>
    <name evidence="2" type="ORF">E1301_Tti015097</name>
</gene>
<evidence type="ECO:0000313" key="2">
    <source>
        <dbReference type="EMBL" id="KAA0712297.1"/>
    </source>
</evidence>
<name>A0A5A9NVE8_9TELE</name>
<evidence type="ECO:0000313" key="3">
    <source>
        <dbReference type="Proteomes" id="UP000324632"/>
    </source>
</evidence>
<dbReference type="Pfam" id="PF17653">
    <property type="entry name" value="DUF5522"/>
    <property type="match status" value="1"/>
</dbReference>